<evidence type="ECO:0000256" key="5">
    <source>
        <dbReference type="ARBA" id="ARBA00022519"/>
    </source>
</evidence>
<dbReference type="InterPro" id="IPR006260">
    <property type="entry name" value="TonB/TolA_C"/>
</dbReference>
<evidence type="ECO:0000256" key="6">
    <source>
        <dbReference type="ARBA" id="ARBA00022692"/>
    </source>
</evidence>
<comment type="caution">
    <text evidence="11">The sequence shown here is derived from an EMBL/GenBank/DDBJ whole genome shotgun (WGS) entry which is preliminary data.</text>
</comment>
<evidence type="ECO:0000259" key="10">
    <source>
        <dbReference type="PROSITE" id="PS52015"/>
    </source>
</evidence>
<keyword evidence="9" id="KW-0472">Membrane</keyword>
<evidence type="ECO:0000256" key="3">
    <source>
        <dbReference type="ARBA" id="ARBA00022448"/>
    </source>
</evidence>
<keyword evidence="4" id="KW-1003">Cell membrane</keyword>
<evidence type="ECO:0000256" key="4">
    <source>
        <dbReference type="ARBA" id="ARBA00022475"/>
    </source>
</evidence>
<dbReference type="GO" id="GO:0031992">
    <property type="term" value="F:energy transducer activity"/>
    <property type="evidence" value="ECO:0007669"/>
    <property type="project" value="InterPro"/>
</dbReference>
<dbReference type="Pfam" id="PF03544">
    <property type="entry name" value="TonB_C"/>
    <property type="match status" value="1"/>
</dbReference>
<dbReference type="InterPro" id="IPR003538">
    <property type="entry name" value="TonB"/>
</dbReference>
<reference evidence="11" key="1">
    <citation type="submission" date="2019-08" db="EMBL/GenBank/DDBJ databases">
        <authorList>
            <person name="Kucharzyk K."/>
            <person name="Murdoch R.W."/>
            <person name="Higgins S."/>
            <person name="Loffler F."/>
        </authorList>
    </citation>
    <scope>NUCLEOTIDE SEQUENCE</scope>
</reference>
<dbReference type="AlphaFoldDB" id="A0A644WCJ6"/>
<dbReference type="Gene3D" id="3.30.1150.10">
    <property type="match status" value="1"/>
</dbReference>
<evidence type="ECO:0000313" key="11">
    <source>
        <dbReference type="EMBL" id="MPM01267.1"/>
    </source>
</evidence>
<accession>A0A644WCJ6</accession>
<dbReference type="GO" id="GO:0030288">
    <property type="term" value="C:outer membrane-bounded periplasmic space"/>
    <property type="evidence" value="ECO:0007669"/>
    <property type="project" value="InterPro"/>
</dbReference>
<keyword evidence="8" id="KW-1133">Transmembrane helix</keyword>
<gene>
    <name evidence="11" type="ORF">SDC9_47506</name>
</gene>
<comment type="subcellular location">
    <subcellularLocation>
        <location evidence="1">Cell inner membrane</location>
        <topology evidence="1">Single-pass membrane protein</topology>
        <orientation evidence="1">Periplasmic side</orientation>
    </subcellularLocation>
</comment>
<dbReference type="PRINTS" id="PR01374">
    <property type="entry name" value="TONBPROTEIN"/>
</dbReference>
<dbReference type="GO" id="GO:0098797">
    <property type="term" value="C:plasma membrane protein complex"/>
    <property type="evidence" value="ECO:0007669"/>
    <property type="project" value="TreeGrafter"/>
</dbReference>
<dbReference type="EMBL" id="VSSQ01000785">
    <property type="protein sequence ID" value="MPM01267.1"/>
    <property type="molecule type" value="Genomic_DNA"/>
</dbReference>
<proteinExistence type="inferred from homology"/>
<keyword evidence="7" id="KW-0653">Protein transport</keyword>
<keyword evidence="3" id="KW-0813">Transport</keyword>
<evidence type="ECO:0000256" key="8">
    <source>
        <dbReference type="ARBA" id="ARBA00022989"/>
    </source>
</evidence>
<dbReference type="PANTHER" id="PTHR33446:SF2">
    <property type="entry name" value="PROTEIN TONB"/>
    <property type="match status" value="1"/>
</dbReference>
<dbReference type="GO" id="GO:0055085">
    <property type="term" value="P:transmembrane transport"/>
    <property type="evidence" value="ECO:0007669"/>
    <property type="project" value="InterPro"/>
</dbReference>
<feature type="domain" description="TonB C-terminal" evidence="10">
    <location>
        <begin position="1"/>
        <end position="86"/>
    </location>
</feature>
<dbReference type="PROSITE" id="PS52015">
    <property type="entry name" value="TONB_CTD"/>
    <property type="match status" value="1"/>
</dbReference>
<dbReference type="InterPro" id="IPR037682">
    <property type="entry name" value="TonB_C"/>
</dbReference>
<dbReference type="PANTHER" id="PTHR33446">
    <property type="entry name" value="PROTEIN TONB-RELATED"/>
    <property type="match status" value="1"/>
</dbReference>
<evidence type="ECO:0000256" key="2">
    <source>
        <dbReference type="ARBA" id="ARBA00006555"/>
    </source>
</evidence>
<comment type="similarity">
    <text evidence="2">Belongs to the TonB family.</text>
</comment>
<dbReference type="GO" id="GO:0015891">
    <property type="term" value="P:siderophore transport"/>
    <property type="evidence" value="ECO:0007669"/>
    <property type="project" value="InterPro"/>
</dbReference>
<evidence type="ECO:0000256" key="1">
    <source>
        <dbReference type="ARBA" id="ARBA00004383"/>
    </source>
</evidence>
<evidence type="ECO:0000256" key="7">
    <source>
        <dbReference type="ARBA" id="ARBA00022927"/>
    </source>
</evidence>
<evidence type="ECO:0000256" key="9">
    <source>
        <dbReference type="ARBA" id="ARBA00023136"/>
    </source>
</evidence>
<dbReference type="InterPro" id="IPR051045">
    <property type="entry name" value="TonB-dependent_transducer"/>
</dbReference>
<keyword evidence="6" id="KW-0812">Transmembrane</keyword>
<name>A0A644WCJ6_9ZZZZ</name>
<dbReference type="SUPFAM" id="SSF74653">
    <property type="entry name" value="TolA/TonB C-terminal domain"/>
    <property type="match status" value="1"/>
</dbReference>
<protein>
    <recommendedName>
        <fullName evidence="10">TonB C-terminal domain-containing protein</fullName>
    </recommendedName>
</protein>
<keyword evidence="5" id="KW-0997">Cell inner membrane</keyword>
<dbReference type="GO" id="GO:0015031">
    <property type="term" value="P:protein transport"/>
    <property type="evidence" value="ECO:0007669"/>
    <property type="project" value="UniProtKB-KW"/>
</dbReference>
<sequence length="86" mass="9613">MDFLRNNIKYPQGARESGIQGTVFLTFVIEPDGKLSNIKVLRGIGGGCDEEAIRIISLMPPWKPGKQFGKPVRVQFNLPIRFLLQG</sequence>
<dbReference type="NCBIfam" id="TIGR01352">
    <property type="entry name" value="tonB_Cterm"/>
    <property type="match status" value="1"/>
</dbReference>
<organism evidence="11">
    <name type="scientific">bioreactor metagenome</name>
    <dbReference type="NCBI Taxonomy" id="1076179"/>
    <lineage>
        <taxon>unclassified sequences</taxon>
        <taxon>metagenomes</taxon>
        <taxon>ecological metagenomes</taxon>
    </lineage>
</organism>